<evidence type="ECO:0000313" key="10">
    <source>
        <dbReference type="Proteomes" id="UP000261420"/>
    </source>
</evidence>
<dbReference type="GO" id="GO:0005634">
    <property type="term" value="C:nucleus"/>
    <property type="evidence" value="ECO:0007669"/>
    <property type="project" value="UniProtKB-SubCell"/>
</dbReference>
<dbReference type="Proteomes" id="UP000261420">
    <property type="component" value="Unplaced"/>
</dbReference>
<dbReference type="GeneTree" id="ENSGT00390000016702"/>
<protein>
    <recommendedName>
        <fullName evidence="4">Centromere protein O</fullName>
    </recommendedName>
</protein>
<evidence type="ECO:0000256" key="6">
    <source>
        <dbReference type="ARBA" id="ARBA00023242"/>
    </source>
</evidence>
<dbReference type="Pfam" id="PF09496">
    <property type="entry name" value="CENP-O"/>
    <property type="match status" value="1"/>
</dbReference>
<reference evidence="9" key="1">
    <citation type="submission" date="2025-08" db="UniProtKB">
        <authorList>
            <consortium name="Ensembl"/>
        </authorList>
    </citation>
    <scope>IDENTIFICATION</scope>
</reference>
<evidence type="ECO:0000256" key="1">
    <source>
        <dbReference type="ARBA" id="ARBA00004123"/>
    </source>
</evidence>
<keyword evidence="8" id="KW-0175">Coiled coil</keyword>
<organism evidence="9 10">
    <name type="scientific">Seriola dumerili</name>
    <name type="common">Greater amberjack</name>
    <name type="synonym">Caranx dumerili</name>
    <dbReference type="NCBI Taxonomy" id="41447"/>
    <lineage>
        <taxon>Eukaryota</taxon>
        <taxon>Metazoa</taxon>
        <taxon>Chordata</taxon>
        <taxon>Craniata</taxon>
        <taxon>Vertebrata</taxon>
        <taxon>Euteleostomi</taxon>
        <taxon>Actinopterygii</taxon>
        <taxon>Neopterygii</taxon>
        <taxon>Teleostei</taxon>
        <taxon>Neoteleostei</taxon>
        <taxon>Acanthomorphata</taxon>
        <taxon>Carangaria</taxon>
        <taxon>Carangiformes</taxon>
        <taxon>Carangidae</taxon>
        <taxon>Seriola</taxon>
    </lineage>
</organism>
<accession>A0A3B4TV11</accession>
<dbReference type="CDD" id="cd23836">
    <property type="entry name" value="DRWD-C_CENP-O"/>
    <property type="match status" value="1"/>
</dbReference>
<dbReference type="GO" id="GO:0031511">
    <property type="term" value="C:Mis6-Sim4 complex"/>
    <property type="evidence" value="ECO:0007669"/>
    <property type="project" value="TreeGrafter"/>
</dbReference>
<keyword evidence="10" id="KW-1185">Reference proteome</keyword>
<evidence type="ECO:0000256" key="2">
    <source>
        <dbReference type="ARBA" id="ARBA00004584"/>
    </source>
</evidence>
<dbReference type="AlphaFoldDB" id="A0A3B4TV11"/>
<evidence type="ECO:0000256" key="4">
    <source>
        <dbReference type="ARBA" id="ARBA00016395"/>
    </source>
</evidence>
<dbReference type="CDD" id="cd23835">
    <property type="entry name" value="DRWD-N_CENP-O"/>
    <property type="match status" value="1"/>
</dbReference>
<evidence type="ECO:0000256" key="8">
    <source>
        <dbReference type="SAM" id="Coils"/>
    </source>
</evidence>
<keyword evidence="6" id="KW-0539">Nucleus</keyword>
<feature type="coiled-coil region" evidence="8">
    <location>
        <begin position="34"/>
        <end position="85"/>
    </location>
</feature>
<name>A0A3B4TV11_SERDU</name>
<dbReference type="PANTHER" id="PTHR14582">
    <property type="entry name" value="INNER KINETOCHORE SUBUNIT MAL2"/>
    <property type="match status" value="1"/>
</dbReference>
<dbReference type="Ensembl" id="ENSSDUT00000010307.1">
    <property type="protein sequence ID" value="ENSSDUP00000010116.1"/>
    <property type="gene ID" value="ENSSDUG00000007418.1"/>
</dbReference>
<dbReference type="PANTHER" id="PTHR14582:SF1">
    <property type="entry name" value="CENTROMERE PROTEIN O"/>
    <property type="match status" value="1"/>
</dbReference>
<evidence type="ECO:0000256" key="5">
    <source>
        <dbReference type="ARBA" id="ARBA00022454"/>
    </source>
</evidence>
<comment type="similarity">
    <text evidence="3">Belongs to the CENP-O/MCM21 family.</text>
</comment>
<dbReference type="InterPro" id="IPR018464">
    <property type="entry name" value="CENP-O"/>
</dbReference>
<evidence type="ECO:0000256" key="7">
    <source>
        <dbReference type="ARBA" id="ARBA00023328"/>
    </source>
</evidence>
<comment type="subcellular location">
    <subcellularLocation>
        <location evidence="2">Chromosome</location>
        <location evidence="2">Centromere</location>
    </subcellularLocation>
    <subcellularLocation>
        <location evidence="1">Nucleus</location>
    </subcellularLocation>
</comment>
<evidence type="ECO:0000313" key="9">
    <source>
        <dbReference type="Ensembl" id="ENSSDUP00000010116.1"/>
    </source>
</evidence>
<evidence type="ECO:0000256" key="3">
    <source>
        <dbReference type="ARBA" id="ARBA00007321"/>
    </source>
</evidence>
<reference evidence="9" key="2">
    <citation type="submission" date="2025-09" db="UniProtKB">
        <authorList>
            <consortium name="Ensembl"/>
        </authorList>
    </citation>
    <scope>IDENTIFICATION</scope>
</reference>
<sequence>MTAFKPPCQEQTRHLGVLGQLNLLEAQARNRKVRLQQQSLVKQLEAKAEALTTERDLLKAEIQTVETLQRLMMSMDRQRTHEEEEEMDEDSEDSQLLQLMARHTQLTDLVHAHHLIGGYDVIKTRQGKGVCVSVATAFEGVYLDTYNLEIDLKPRLRITRHNIPPFIPLNNLAEQSNMQTNIRAFLDTLSCHLNAFAGRKQQLKLVKEQHKSIEVMESNVLCSLLVLMLTVPRGKPAVLCILDYTDHTRCLPTRVHFECEDKELPDSPEWKKNCTLLMETPVHKALITMKKMGHIV</sequence>
<keyword evidence="7" id="KW-0137">Centromere</keyword>
<keyword evidence="5" id="KW-0158">Chromosome</keyword>
<proteinExistence type="inferred from homology"/>